<keyword evidence="2" id="KW-1185">Reference proteome</keyword>
<dbReference type="Proteomes" id="UP000754883">
    <property type="component" value="Unassembled WGS sequence"/>
</dbReference>
<accession>A0A9N9Y3Y4</accession>
<dbReference type="EMBL" id="CABFNO020001479">
    <property type="protein sequence ID" value="CAG9991307.1"/>
    <property type="molecule type" value="Genomic_DNA"/>
</dbReference>
<evidence type="ECO:0000313" key="2">
    <source>
        <dbReference type="Proteomes" id="UP000754883"/>
    </source>
</evidence>
<gene>
    <name evidence="1" type="ORF">CBYS24578_00006119</name>
</gene>
<sequence length="84" mass="9779">MALEESKLPTKESWFFTGPAVKGLKPHRYSIVLLHGSENQEEEEKHLSKLAVRSRYEESVKFHIMRERIATLEWRTAGDPVSRV</sequence>
<evidence type="ECO:0000313" key="1">
    <source>
        <dbReference type="EMBL" id="CAG9991307.1"/>
    </source>
</evidence>
<organism evidence="1 2">
    <name type="scientific">Clonostachys byssicola</name>
    <dbReference type="NCBI Taxonomy" id="160290"/>
    <lineage>
        <taxon>Eukaryota</taxon>
        <taxon>Fungi</taxon>
        <taxon>Dikarya</taxon>
        <taxon>Ascomycota</taxon>
        <taxon>Pezizomycotina</taxon>
        <taxon>Sordariomycetes</taxon>
        <taxon>Hypocreomycetidae</taxon>
        <taxon>Hypocreales</taxon>
        <taxon>Bionectriaceae</taxon>
        <taxon>Clonostachys</taxon>
    </lineage>
</organism>
<protein>
    <submittedName>
        <fullName evidence="1">Uncharacterized protein</fullName>
    </submittedName>
</protein>
<proteinExistence type="predicted"/>
<reference evidence="2" key="1">
    <citation type="submission" date="2019-06" db="EMBL/GenBank/DDBJ databases">
        <authorList>
            <person name="Broberg M."/>
        </authorList>
    </citation>
    <scope>NUCLEOTIDE SEQUENCE [LARGE SCALE GENOMIC DNA]</scope>
</reference>
<name>A0A9N9Y3Y4_9HYPO</name>
<comment type="caution">
    <text evidence="1">The sequence shown here is derived from an EMBL/GenBank/DDBJ whole genome shotgun (WGS) entry which is preliminary data.</text>
</comment>
<reference evidence="1 2" key="2">
    <citation type="submission" date="2021-10" db="EMBL/GenBank/DDBJ databases">
        <authorList>
            <person name="Piombo E."/>
        </authorList>
    </citation>
    <scope>NUCLEOTIDE SEQUENCE [LARGE SCALE GENOMIC DNA]</scope>
</reference>
<dbReference type="AlphaFoldDB" id="A0A9N9Y3Y4"/>